<dbReference type="EMBL" id="JAQGLA010000001">
    <property type="protein sequence ID" value="MDA3623854.1"/>
    <property type="molecule type" value="Genomic_DNA"/>
</dbReference>
<name>A0ABT4UQB6_9PSEU</name>
<dbReference type="RefSeq" id="WP_270946423.1">
    <property type="nucleotide sequence ID" value="NZ_JAQGLA010000001.1"/>
</dbReference>
<gene>
    <name evidence="1" type="ORF">OU415_00320</name>
</gene>
<proteinExistence type="predicted"/>
<evidence type="ECO:0000313" key="1">
    <source>
        <dbReference type="EMBL" id="MDA3623854.1"/>
    </source>
</evidence>
<sequence length="117" mass="12665">MTSVNEVLELYPELAIIVGLHTLWTFWILTDALGRPEWLVGVLSWPEHTDALWVANRQRALGVRLLVASPGSGVVWQSSGTLAATLEALRDLPAPDAPGAPNKILKSGPFWPPCGLC</sequence>
<keyword evidence="2" id="KW-1185">Reference proteome</keyword>
<evidence type="ECO:0000313" key="2">
    <source>
        <dbReference type="Proteomes" id="UP001210380"/>
    </source>
</evidence>
<dbReference type="Proteomes" id="UP001210380">
    <property type="component" value="Unassembled WGS sequence"/>
</dbReference>
<protein>
    <submittedName>
        <fullName evidence="1">Uncharacterized protein</fullName>
    </submittedName>
</protein>
<reference evidence="1 2" key="1">
    <citation type="submission" date="2022-11" db="EMBL/GenBank/DDBJ databases">
        <title>Draft genome sequence of Saccharopolyspora sp. WRP15-2 isolated from rhizosphere soils of wild rice in Thailand.</title>
        <authorList>
            <person name="Duangmal K."/>
            <person name="Kammanee S."/>
            <person name="Muangham S."/>
        </authorList>
    </citation>
    <scope>NUCLEOTIDE SEQUENCE [LARGE SCALE GENOMIC DNA]</scope>
    <source>
        <strain evidence="1 2">WRP15-2</strain>
    </source>
</reference>
<organism evidence="1 2">
    <name type="scientific">Saccharopolyspora oryzae</name>
    <dbReference type="NCBI Taxonomy" id="2997343"/>
    <lineage>
        <taxon>Bacteria</taxon>
        <taxon>Bacillati</taxon>
        <taxon>Actinomycetota</taxon>
        <taxon>Actinomycetes</taxon>
        <taxon>Pseudonocardiales</taxon>
        <taxon>Pseudonocardiaceae</taxon>
        <taxon>Saccharopolyspora</taxon>
    </lineage>
</organism>
<accession>A0ABT4UQB6</accession>
<comment type="caution">
    <text evidence="1">The sequence shown here is derived from an EMBL/GenBank/DDBJ whole genome shotgun (WGS) entry which is preliminary data.</text>
</comment>